<proteinExistence type="predicted"/>
<dbReference type="AlphaFoldDB" id="A0A6I2KYA5"/>
<dbReference type="EMBL" id="WKJK01000005">
    <property type="protein sequence ID" value="MRW90723.1"/>
    <property type="molecule type" value="Genomic_DNA"/>
</dbReference>
<evidence type="ECO:0000313" key="1">
    <source>
        <dbReference type="EMBL" id="MRW90723.1"/>
    </source>
</evidence>
<comment type="caution">
    <text evidence="1">The sequence shown here is derived from an EMBL/GenBank/DDBJ whole genome shotgun (WGS) entry which is preliminary data.</text>
</comment>
<name>A0A6I2KYA5_9BURK</name>
<protein>
    <submittedName>
        <fullName evidence="1">Uncharacterized protein</fullName>
    </submittedName>
</protein>
<evidence type="ECO:0000313" key="2">
    <source>
        <dbReference type="Proteomes" id="UP000433309"/>
    </source>
</evidence>
<dbReference type="RefSeq" id="WP_154376464.1">
    <property type="nucleotide sequence ID" value="NZ_WKJK01000005.1"/>
</dbReference>
<sequence length="81" mass="8377">MLLEATAGAAGLVATLLLPLLLAVLLCRTELEAQPISGTDKKLAAVSPNPCCKKSLRDAIVLSVKSNIGTIAYAEGKKNQS</sequence>
<gene>
    <name evidence="1" type="ORF">GJ699_12050</name>
</gene>
<organism evidence="1 2">
    <name type="scientific">Duganella guangzhouensis</name>
    <dbReference type="NCBI Taxonomy" id="2666084"/>
    <lineage>
        <taxon>Bacteria</taxon>
        <taxon>Pseudomonadati</taxon>
        <taxon>Pseudomonadota</taxon>
        <taxon>Betaproteobacteria</taxon>
        <taxon>Burkholderiales</taxon>
        <taxon>Oxalobacteraceae</taxon>
        <taxon>Telluria group</taxon>
        <taxon>Duganella</taxon>
    </lineage>
</organism>
<accession>A0A6I2KYA5</accession>
<reference evidence="1 2" key="1">
    <citation type="submission" date="2019-11" db="EMBL/GenBank/DDBJ databases">
        <title>Novel species isolated from a subtropical stream in China.</title>
        <authorList>
            <person name="Lu H."/>
        </authorList>
    </citation>
    <scope>NUCLEOTIDE SEQUENCE [LARGE SCALE GENOMIC DNA]</scope>
    <source>
        <strain evidence="1 2">FT80W</strain>
    </source>
</reference>
<keyword evidence="2" id="KW-1185">Reference proteome</keyword>
<dbReference type="Proteomes" id="UP000433309">
    <property type="component" value="Unassembled WGS sequence"/>
</dbReference>